<organism evidence="2 3">
    <name type="scientific">Pontibacter korlensis</name>
    <dbReference type="NCBI Taxonomy" id="400092"/>
    <lineage>
        <taxon>Bacteria</taxon>
        <taxon>Pseudomonadati</taxon>
        <taxon>Bacteroidota</taxon>
        <taxon>Cytophagia</taxon>
        <taxon>Cytophagales</taxon>
        <taxon>Hymenobacteraceae</taxon>
        <taxon>Pontibacter</taxon>
    </lineage>
</organism>
<dbReference type="Proteomes" id="UP000033109">
    <property type="component" value="Chromosome"/>
</dbReference>
<keyword evidence="3" id="KW-1185">Reference proteome</keyword>
<protein>
    <submittedName>
        <fullName evidence="2">Uncharacterized protein</fullName>
    </submittedName>
</protein>
<sequence length="68" mass="7970">MGFNQLTFRAYRKAATFKMERLPLIRLSQSIVLQVCIVKSKLEWLSKVILQGFLLFYLLQLLLLPKAK</sequence>
<dbReference type="PATRIC" id="fig|400092.3.peg.4464"/>
<dbReference type="AlphaFoldDB" id="A0A0E3ZGH9"/>
<evidence type="ECO:0000313" key="2">
    <source>
        <dbReference type="EMBL" id="AKD05000.1"/>
    </source>
</evidence>
<dbReference type="KEGG" id="pko:PKOR_20345"/>
<evidence type="ECO:0000256" key="1">
    <source>
        <dbReference type="SAM" id="Phobius"/>
    </source>
</evidence>
<accession>A0A0E3ZGH9</accession>
<feature type="transmembrane region" description="Helical" evidence="1">
    <location>
        <begin position="48"/>
        <end position="64"/>
    </location>
</feature>
<keyword evidence="1" id="KW-1133">Transmembrane helix</keyword>
<reference evidence="2 3" key="1">
    <citation type="journal article" date="2015" name="Sci. Rep.">
        <title>Unraveling adaptation of Pontibacter korlensis to radiation and infertility in desert through complete genome and comparative transcriptomic analysis.</title>
        <authorList>
            <person name="Dai J."/>
            <person name="Dai W."/>
            <person name="Qiu C."/>
            <person name="Yang Z."/>
            <person name="Zhang Y."/>
            <person name="Zhou M."/>
            <person name="Zhang L."/>
            <person name="Fang C."/>
            <person name="Gao Q."/>
            <person name="Yang Q."/>
            <person name="Li X."/>
            <person name="Wang Z."/>
            <person name="Wang Z."/>
            <person name="Jia Z."/>
            <person name="Chen X."/>
        </authorList>
    </citation>
    <scope>NUCLEOTIDE SEQUENCE [LARGE SCALE GENOMIC DNA]</scope>
    <source>
        <strain evidence="2 3">X14-1T</strain>
    </source>
</reference>
<proteinExistence type="predicted"/>
<gene>
    <name evidence="2" type="ORF">PKOR_20345</name>
</gene>
<evidence type="ECO:0000313" key="3">
    <source>
        <dbReference type="Proteomes" id="UP000033109"/>
    </source>
</evidence>
<dbReference type="HOGENOM" id="CLU_2790412_0_0_10"/>
<name>A0A0E3ZGH9_9BACT</name>
<keyword evidence="1" id="KW-0472">Membrane</keyword>
<dbReference type="EMBL" id="CP009621">
    <property type="protein sequence ID" value="AKD05000.1"/>
    <property type="molecule type" value="Genomic_DNA"/>
</dbReference>
<keyword evidence="1" id="KW-0812">Transmembrane</keyword>